<accession>A0A109W6L7</accession>
<keyword evidence="3" id="KW-1185">Reference proteome</keyword>
<gene>
    <name evidence="2" type="ORF">AXF15_12540</name>
</gene>
<keyword evidence="1" id="KW-0472">Membrane</keyword>
<dbReference type="KEGG" id="doa:AXF15_12540"/>
<organism evidence="2 3">
    <name type="scientific">Desulfomicrobium orale DSM 12838</name>
    <dbReference type="NCBI Taxonomy" id="888061"/>
    <lineage>
        <taxon>Bacteria</taxon>
        <taxon>Pseudomonadati</taxon>
        <taxon>Thermodesulfobacteriota</taxon>
        <taxon>Desulfovibrionia</taxon>
        <taxon>Desulfovibrionales</taxon>
        <taxon>Desulfomicrobiaceae</taxon>
        <taxon>Desulfomicrobium</taxon>
    </lineage>
</organism>
<reference evidence="3" key="1">
    <citation type="submission" date="2016-02" db="EMBL/GenBank/DDBJ databases">
        <authorList>
            <person name="Holder M.E."/>
            <person name="Ajami N.J."/>
            <person name="Petrosino J.F."/>
        </authorList>
    </citation>
    <scope>NUCLEOTIDE SEQUENCE [LARGE SCALE GENOMIC DNA]</scope>
    <source>
        <strain evidence="3">DSM 12838</strain>
    </source>
</reference>
<proteinExistence type="predicted"/>
<evidence type="ECO:0000256" key="1">
    <source>
        <dbReference type="SAM" id="Phobius"/>
    </source>
</evidence>
<name>A0A109W6L7_9BACT</name>
<keyword evidence="1" id="KW-1133">Transmembrane helix</keyword>
<protein>
    <submittedName>
        <fullName evidence="2">Uncharacterized protein</fullName>
    </submittedName>
</protein>
<dbReference type="Proteomes" id="UP000063964">
    <property type="component" value="Chromosome"/>
</dbReference>
<dbReference type="EMBL" id="CP014230">
    <property type="protein sequence ID" value="AMD93845.1"/>
    <property type="molecule type" value="Genomic_DNA"/>
</dbReference>
<evidence type="ECO:0000313" key="2">
    <source>
        <dbReference type="EMBL" id="AMD93845.1"/>
    </source>
</evidence>
<evidence type="ECO:0000313" key="3">
    <source>
        <dbReference type="Proteomes" id="UP000063964"/>
    </source>
</evidence>
<dbReference type="AlphaFoldDB" id="A0A109W6L7"/>
<feature type="transmembrane region" description="Helical" evidence="1">
    <location>
        <begin position="20"/>
        <end position="42"/>
    </location>
</feature>
<keyword evidence="1" id="KW-0812">Transmembrane</keyword>
<sequence>MNGPPLAVYLSLRGGTRQAIKTALGAFFLVSGALIIISRCAAGLHTFRTFVLLCLLFPL</sequence>